<name>A0A371Q7L5_STRIH</name>
<protein>
    <submittedName>
        <fullName evidence="1">Uncharacterized protein</fullName>
    </submittedName>
</protein>
<proteinExistence type="predicted"/>
<reference evidence="1 2" key="1">
    <citation type="submission" date="2018-08" db="EMBL/GenBank/DDBJ databases">
        <title>Streptomyces NEAU-D10 sp. nov., a novel Actinomycete isolated from soil.</title>
        <authorList>
            <person name="Jin L."/>
        </authorList>
    </citation>
    <scope>NUCLEOTIDE SEQUENCE [LARGE SCALE GENOMIC DNA]</scope>
    <source>
        <strain evidence="1 2">NEAU-D10</strain>
    </source>
</reference>
<gene>
    <name evidence="1" type="ORF">DY245_08870</name>
</gene>
<organism evidence="1 2">
    <name type="scientific">Streptomyces inhibens</name>
    <dbReference type="NCBI Taxonomy" id="2293571"/>
    <lineage>
        <taxon>Bacteria</taxon>
        <taxon>Bacillati</taxon>
        <taxon>Actinomycetota</taxon>
        <taxon>Actinomycetes</taxon>
        <taxon>Kitasatosporales</taxon>
        <taxon>Streptomycetaceae</taxon>
        <taxon>Streptomyces</taxon>
    </lineage>
</organism>
<comment type="caution">
    <text evidence="1">The sequence shown here is derived from an EMBL/GenBank/DDBJ whole genome shotgun (WGS) entry which is preliminary data.</text>
</comment>
<dbReference type="EMBL" id="QUAC01000062">
    <property type="protein sequence ID" value="REK90670.1"/>
    <property type="molecule type" value="Genomic_DNA"/>
</dbReference>
<accession>A0A371Q7L5</accession>
<keyword evidence="2" id="KW-1185">Reference proteome</keyword>
<dbReference type="Proteomes" id="UP000262477">
    <property type="component" value="Unassembled WGS sequence"/>
</dbReference>
<sequence length="226" mass="24803">MNFFHNPNSHPDRNPDNMSERVYLRLIADDMLPPEIVDAYEYVRPVAEGLVEALSLDLGDAVSMLRDCDVAQYGGLEKLRAAGRANLLKDPFEYDTAELDDGTVLHLVAGDSHYVGSQVLVLDEVMRTTHGHPPPPEGVLVAVPGRHHFAFHPIMDHHAGTAVKALASFGLESYENDADEGNGPISPYLYWWRDGTLTSLTAFDNRDGTLTIEVPGELEPIMGPSA</sequence>
<evidence type="ECO:0000313" key="1">
    <source>
        <dbReference type="EMBL" id="REK90670.1"/>
    </source>
</evidence>
<evidence type="ECO:0000313" key="2">
    <source>
        <dbReference type="Proteomes" id="UP000262477"/>
    </source>
</evidence>
<dbReference type="AlphaFoldDB" id="A0A371Q7L5"/>